<feature type="transmembrane region" description="Helical" evidence="7">
    <location>
        <begin position="180"/>
        <end position="201"/>
    </location>
</feature>
<evidence type="ECO:0000256" key="6">
    <source>
        <dbReference type="ARBA" id="ARBA00023136"/>
    </source>
</evidence>
<feature type="transmembrane region" description="Helical" evidence="7">
    <location>
        <begin position="116"/>
        <end position="139"/>
    </location>
</feature>
<sequence>MNNPELFFITVFMSFFAIMNPVGNITVFSDLVKGYNYDKKKQIALKGVIFSFLITAVFIAVGNYLLTLLRISLPAFRIAGGLLVVSLGFYLVNGKRPKAQSPNADIDRSNFADNRLALSPLALPVLAGPGTLTIATNFSSIYSEYLQALGIVVVMALVCLMIYFLFISASKIVQLLGADFINFISRLMGLLNIMFGMQMLVTGLKELWPVLEVTSFP</sequence>
<keyword evidence="6 7" id="KW-0472">Membrane</keyword>
<comment type="similarity">
    <text evidence="2 7">Belongs to the UPF0056 (MarC) family.</text>
</comment>
<dbReference type="Pfam" id="PF01914">
    <property type="entry name" value="MarC"/>
    <property type="match status" value="1"/>
</dbReference>
<feature type="transmembrane region" description="Helical" evidence="7">
    <location>
        <begin position="43"/>
        <end position="65"/>
    </location>
</feature>
<keyword evidence="5 7" id="KW-1133">Transmembrane helix</keyword>
<evidence type="ECO:0000313" key="9">
    <source>
        <dbReference type="Proteomes" id="UP001172082"/>
    </source>
</evidence>
<evidence type="ECO:0000256" key="3">
    <source>
        <dbReference type="ARBA" id="ARBA00022475"/>
    </source>
</evidence>
<dbReference type="PANTHER" id="PTHR33508:SF1">
    <property type="entry name" value="UPF0056 MEMBRANE PROTEIN YHCE"/>
    <property type="match status" value="1"/>
</dbReference>
<organism evidence="8 9">
    <name type="scientific">Splendidivirga corallicola</name>
    <dbReference type="NCBI Taxonomy" id="3051826"/>
    <lineage>
        <taxon>Bacteria</taxon>
        <taxon>Pseudomonadati</taxon>
        <taxon>Bacteroidota</taxon>
        <taxon>Cytophagia</taxon>
        <taxon>Cytophagales</taxon>
        <taxon>Splendidivirgaceae</taxon>
        <taxon>Splendidivirga</taxon>
    </lineage>
</organism>
<evidence type="ECO:0000256" key="4">
    <source>
        <dbReference type="ARBA" id="ARBA00022692"/>
    </source>
</evidence>
<dbReference type="PANTHER" id="PTHR33508">
    <property type="entry name" value="UPF0056 MEMBRANE PROTEIN YHCE"/>
    <property type="match status" value="1"/>
</dbReference>
<name>A0ABT8KJR6_9BACT</name>
<evidence type="ECO:0000256" key="5">
    <source>
        <dbReference type="ARBA" id="ARBA00022989"/>
    </source>
</evidence>
<comment type="subcellular location">
    <subcellularLocation>
        <location evidence="1 7">Cell membrane</location>
        <topology evidence="1 7">Multi-pass membrane protein</topology>
    </subcellularLocation>
</comment>
<evidence type="ECO:0000256" key="7">
    <source>
        <dbReference type="RuleBase" id="RU362048"/>
    </source>
</evidence>
<dbReference type="NCBIfam" id="TIGR00427">
    <property type="entry name" value="NAAT family transporter"/>
    <property type="match status" value="1"/>
</dbReference>
<feature type="transmembrane region" description="Helical" evidence="7">
    <location>
        <begin position="6"/>
        <end position="31"/>
    </location>
</feature>
<keyword evidence="9" id="KW-1185">Reference proteome</keyword>
<evidence type="ECO:0000256" key="2">
    <source>
        <dbReference type="ARBA" id="ARBA00009784"/>
    </source>
</evidence>
<accession>A0ABT8KJR6</accession>
<dbReference type="Proteomes" id="UP001172082">
    <property type="component" value="Unassembled WGS sequence"/>
</dbReference>
<feature type="transmembrane region" description="Helical" evidence="7">
    <location>
        <begin position="71"/>
        <end position="92"/>
    </location>
</feature>
<gene>
    <name evidence="8" type="ORF">QQ008_03975</name>
</gene>
<dbReference type="EMBL" id="JAUJEA010000001">
    <property type="protein sequence ID" value="MDN5200498.1"/>
    <property type="molecule type" value="Genomic_DNA"/>
</dbReference>
<keyword evidence="4 7" id="KW-0812">Transmembrane</keyword>
<dbReference type="RefSeq" id="WP_346750521.1">
    <property type="nucleotide sequence ID" value="NZ_JAUJEA010000001.1"/>
</dbReference>
<proteinExistence type="inferred from homology"/>
<reference evidence="8" key="1">
    <citation type="submission" date="2023-06" db="EMBL/GenBank/DDBJ databases">
        <title>Genomic of Parafulvivirga corallium.</title>
        <authorList>
            <person name="Wang G."/>
        </authorList>
    </citation>
    <scope>NUCLEOTIDE SEQUENCE</scope>
    <source>
        <strain evidence="8">BMA10</strain>
    </source>
</reference>
<protein>
    <recommendedName>
        <fullName evidence="7">UPF0056 membrane protein</fullName>
    </recommendedName>
</protein>
<feature type="transmembrane region" description="Helical" evidence="7">
    <location>
        <begin position="145"/>
        <end position="168"/>
    </location>
</feature>
<keyword evidence="3" id="KW-1003">Cell membrane</keyword>
<evidence type="ECO:0000313" key="8">
    <source>
        <dbReference type="EMBL" id="MDN5200498.1"/>
    </source>
</evidence>
<dbReference type="InterPro" id="IPR002771">
    <property type="entry name" value="Multi_antbiot-R_MarC"/>
</dbReference>
<comment type="caution">
    <text evidence="8">The sequence shown here is derived from an EMBL/GenBank/DDBJ whole genome shotgun (WGS) entry which is preliminary data.</text>
</comment>
<evidence type="ECO:0000256" key="1">
    <source>
        <dbReference type="ARBA" id="ARBA00004651"/>
    </source>
</evidence>